<evidence type="ECO:0000256" key="4">
    <source>
        <dbReference type="PROSITE-ProRule" id="PRU00169"/>
    </source>
</evidence>
<dbReference type="Gene3D" id="3.40.50.2300">
    <property type="match status" value="1"/>
</dbReference>
<keyword evidence="8" id="KW-1185">Reference proteome</keyword>
<dbReference type="InterPro" id="IPR016032">
    <property type="entry name" value="Sig_transdc_resp-reg_C-effctor"/>
</dbReference>
<evidence type="ECO:0000313" key="7">
    <source>
        <dbReference type="EMBL" id="RFU41704.1"/>
    </source>
</evidence>
<evidence type="ECO:0000256" key="3">
    <source>
        <dbReference type="ARBA" id="ARBA00023163"/>
    </source>
</evidence>
<evidence type="ECO:0000256" key="1">
    <source>
        <dbReference type="ARBA" id="ARBA00023015"/>
    </source>
</evidence>
<dbReference type="OrthoDB" id="4172435at2"/>
<dbReference type="GO" id="GO:0003677">
    <property type="term" value="F:DNA binding"/>
    <property type="evidence" value="ECO:0007669"/>
    <property type="project" value="UniProtKB-KW"/>
</dbReference>
<feature type="domain" description="HTH luxR-type" evidence="5">
    <location>
        <begin position="119"/>
        <end position="185"/>
    </location>
</feature>
<dbReference type="EMBL" id="QURH01000194">
    <property type="protein sequence ID" value="RFU41704.1"/>
    <property type="molecule type" value="Genomic_DNA"/>
</dbReference>
<dbReference type="SMART" id="SM00421">
    <property type="entry name" value="HTH_LUXR"/>
    <property type="match status" value="1"/>
</dbReference>
<dbReference type="PRINTS" id="PR00038">
    <property type="entry name" value="HTHLUXR"/>
</dbReference>
<accession>A0A372JPL6</accession>
<dbReference type="PANTHER" id="PTHR44688">
    <property type="entry name" value="DNA-BINDING TRANSCRIPTIONAL ACTIVATOR DEVR_DOSR"/>
    <property type="match status" value="1"/>
</dbReference>
<dbReference type="AlphaFoldDB" id="A0A372JPL6"/>
<dbReference type="RefSeq" id="WP_117357270.1">
    <property type="nucleotide sequence ID" value="NZ_QURH01000194.1"/>
</dbReference>
<comment type="caution">
    <text evidence="7">The sequence shown here is derived from an EMBL/GenBank/DDBJ whole genome shotgun (WGS) entry which is preliminary data.</text>
</comment>
<dbReference type="InterPro" id="IPR000792">
    <property type="entry name" value="Tscrpt_reg_LuxR_C"/>
</dbReference>
<dbReference type="InterPro" id="IPR036388">
    <property type="entry name" value="WH-like_DNA-bd_sf"/>
</dbReference>
<dbReference type="PROSITE" id="PS50043">
    <property type="entry name" value="HTH_LUXR_2"/>
    <property type="match status" value="1"/>
</dbReference>
<dbReference type="GO" id="GO:0006355">
    <property type="term" value="P:regulation of DNA-templated transcription"/>
    <property type="evidence" value="ECO:0007669"/>
    <property type="project" value="InterPro"/>
</dbReference>
<dbReference type="SUPFAM" id="SSF46894">
    <property type="entry name" value="C-terminal effector domain of the bipartite response regulators"/>
    <property type="match status" value="1"/>
</dbReference>
<sequence length="199" mass="20623">MSVDETAPLRVLVVGGDASARADVARLLSASDELNVVAEAEQAAAAVELAGRLRPDIVVLDASAARAGRTAELARAARVFVLAGPDDPATVDSAVRGGACGHLVPGSFTARDVLRGVRDASRVSMGLSAREAEVMDLIASGRSNGEIARQLFLSEKTVKNHVNRIYAKLGVSSRATAIAFWRGIVSVLPSSDPSTPPRG</sequence>
<dbReference type="PROSITE" id="PS00622">
    <property type="entry name" value="HTH_LUXR_1"/>
    <property type="match status" value="1"/>
</dbReference>
<dbReference type="PANTHER" id="PTHR44688:SF16">
    <property type="entry name" value="DNA-BINDING TRANSCRIPTIONAL ACTIVATOR DEVR_DOSR"/>
    <property type="match status" value="1"/>
</dbReference>
<evidence type="ECO:0000313" key="8">
    <source>
        <dbReference type="Proteomes" id="UP000261811"/>
    </source>
</evidence>
<keyword evidence="1" id="KW-0805">Transcription regulation</keyword>
<dbReference type="PROSITE" id="PS50110">
    <property type="entry name" value="RESPONSE_REGULATORY"/>
    <property type="match status" value="1"/>
</dbReference>
<organism evidence="7 8">
    <name type="scientific">Actinomadura logoneensis</name>
    <dbReference type="NCBI Taxonomy" id="2293572"/>
    <lineage>
        <taxon>Bacteria</taxon>
        <taxon>Bacillati</taxon>
        <taxon>Actinomycetota</taxon>
        <taxon>Actinomycetes</taxon>
        <taxon>Streptosporangiales</taxon>
        <taxon>Thermomonosporaceae</taxon>
        <taxon>Actinomadura</taxon>
    </lineage>
</organism>
<dbReference type="GO" id="GO:0000160">
    <property type="term" value="P:phosphorelay signal transduction system"/>
    <property type="evidence" value="ECO:0007669"/>
    <property type="project" value="InterPro"/>
</dbReference>
<proteinExistence type="predicted"/>
<dbReference type="Gene3D" id="1.10.10.10">
    <property type="entry name" value="Winged helix-like DNA-binding domain superfamily/Winged helix DNA-binding domain"/>
    <property type="match status" value="1"/>
</dbReference>
<reference evidence="7 8" key="1">
    <citation type="submission" date="2018-08" db="EMBL/GenBank/DDBJ databases">
        <title>Actinomadura jelena sp. nov., a novel Actinomycete isolated from soil in Chad.</title>
        <authorList>
            <person name="Shi L."/>
        </authorList>
    </citation>
    <scope>NUCLEOTIDE SEQUENCE [LARGE SCALE GENOMIC DNA]</scope>
    <source>
        <strain evidence="7 8">NEAU-G17</strain>
    </source>
</reference>
<feature type="modified residue" description="4-aspartylphosphate" evidence="4">
    <location>
        <position position="61"/>
    </location>
</feature>
<keyword evidence="2 7" id="KW-0238">DNA-binding</keyword>
<keyword evidence="3" id="KW-0804">Transcription</keyword>
<gene>
    <name evidence="7" type="ORF">DZF91_10410</name>
</gene>
<protein>
    <submittedName>
        <fullName evidence="7">DNA-binding response regulator</fullName>
    </submittedName>
</protein>
<dbReference type="Proteomes" id="UP000261811">
    <property type="component" value="Unassembled WGS sequence"/>
</dbReference>
<keyword evidence="4" id="KW-0597">Phosphoprotein</keyword>
<feature type="domain" description="Response regulatory" evidence="6">
    <location>
        <begin position="10"/>
        <end position="120"/>
    </location>
</feature>
<dbReference type="CDD" id="cd06170">
    <property type="entry name" value="LuxR_C_like"/>
    <property type="match status" value="1"/>
</dbReference>
<evidence type="ECO:0000259" key="6">
    <source>
        <dbReference type="PROSITE" id="PS50110"/>
    </source>
</evidence>
<name>A0A372JPL6_9ACTN</name>
<dbReference type="InterPro" id="IPR011006">
    <property type="entry name" value="CheY-like_superfamily"/>
</dbReference>
<dbReference type="SUPFAM" id="SSF52172">
    <property type="entry name" value="CheY-like"/>
    <property type="match status" value="1"/>
</dbReference>
<evidence type="ECO:0000259" key="5">
    <source>
        <dbReference type="PROSITE" id="PS50043"/>
    </source>
</evidence>
<dbReference type="InterPro" id="IPR001789">
    <property type="entry name" value="Sig_transdc_resp-reg_receiver"/>
</dbReference>
<evidence type="ECO:0000256" key="2">
    <source>
        <dbReference type="ARBA" id="ARBA00023125"/>
    </source>
</evidence>
<dbReference type="Pfam" id="PF00196">
    <property type="entry name" value="GerE"/>
    <property type="match status" value="1"/>
</dbReference>